<evidence type="ECO:0000256" key="1">
    <source>
        <dbReference type="SAM" id="SignalP"/>
    </source>
</evidence>
<dbReference type="EMBL" id="JANVFU010000016">
    <property type="protein sequence ID" value="KAJ3739946.1"/>
    <property type="molecule type" value="Genomic_DNA"/>
</dbReference>
<sequence length="191" mass="21064">MHLFNFSYLVLGLFFVAGVHTAPLMAAESNSNFQIRGAGPSKLVNHDGPPPDKIFVQFIGGTKVEPGIVYDSLGVQDTALEYRVFKALKHFNRGIASQDVHFRNLYDPSNGAPTLECIVIGIESSYLIISIDEDGIPTIRQLRHSDGLIASEYEGVRVIDGVFHPPSIPRFRLSTIHSILIWWTGLAGDQC</sequence>
<proteinExistence type="predicted"/>
<name>A0A9W8TTG8_9AGAR</name>
<evidence type="ECO:0000313" key="3">
    <source>
        <dbReference type="Proteomes" id="UP001142393"/>
    </source>
</evidence>
<protein>
    <submittedName>
        <fullName evidence="2">Uncharacterized protein</fullName>
    </submittedName>
</protein>
<gene>
    <name evidence="2" type="ORF">DFH05DRAFT_474382</name>
</gene>
<keyword evidence="1" id="KW-0732">Signal</keyword>
<dbReference type="AlphaFoldDB" id="A0A9W8TTG8"/>
<keyword evidence="3" id="KW-1185">Reference proteome</keyword>
<reference evidence="2 3" key="1">
    <citation type="journal article" date="2023" name="Proc. Natl. Acad. Sci. U.S.A.">
        <title>A global phylogenomic analysis of the shiitake genus Lentinula.</title>
        <authorList>
            <person name="Sierra-Patev S."/>
            <person name="Min B."/>
            <person name="Naranjo-Ortiz M."/>
            <person name="Looney B."/>
            <person name="Konkel Z."/>
            <person name="Slot J.C."/>
            <person name="Sakamoto Y."/>
            <person name="Steenwyk J.L."/>
            <person name="Rokas A."/>
            <person name="Carro J."/>
            <person name="Camarero S."/>
            <person name="Ferreira P."/>
            <person name="Molpeceres G."/>
            <person name="Ruiz-Duenas F.J."/>
            <person name="Serrano A."/>
            <person name="Henrissat B."/>
            <person name="Drula E."/>
            <person name="Hughes K.W."/>
            <person name="Mata J.L."/>
            <person name="Ishikawa N.K."/>
            <person name="Vargas-Isla R."/>
            <person name="Ushijima S."/>
            <person name="Smith C.A."/>
            <person name="Donoghue J."/>
            <person name="Ahrendt S."/>
            <person name="Andreopoulos W."/>
            <person name="He G."/>
            <person name="LaButti K."/>
            <person name="Lipzen A."/>
            <person name="Ng V."/>
            <person name="Riley R."/>
            <person name="Sandor L."/>
            <person name="Barry K."/>
            <person name="Martinez A.T."/>
            <person name="Xiao Y."/>
            <person name="Gibbons J.G."/>
            <person name="Terashima K."/>
            <person name="Grigoriev I.V."/>
            <person name="Hibbett D."/>
        </authorList>
    </citation>
    <scope>NUCLEOTIDE SEQUENCE [LARGE SCALE GENOMIC DNA]</scope>
    <source>
        <strain evidence="2 3">TFB7810</strain>
    </source>
</reference>
<comment type="caution">
    <text evidence="2">The sequence shown here is derived from an EMBL/GenBank/DDBJ whole genome shotgun (WGS) entry which is preliminary data.</text>
</comment>
<accession>A0A9W8TTG8</accession>
<feature type="signal peptide" evidence="1">
    <location>
        <begin position="1"/>
        <end position="21"/>
    </location>
</feature>
<evidence type="ECO:0000313" key="2">
    <source>
        <dbReference type="EMBL" id="KAJ3739946.1"/>
    </source>
</evidence>
<organism evidence="2 3">
    <name type="scientific">Lentinula detonsa</name>
    <dbReference type="NCBI Taxonomy" id="2804962"/>
    <lineage>
        <taxon>Eukaryota</taxon>
        <taxon>Fungi</taxon>
        <taxon>Dikarya</taxon>
        <taxon>Basidiomycota</taxon>
        <taxon>Agaricomycotina</taxon>
        <taxon>Agaricomycetes</taxon>
        <taxon>Agaricomycetidae</taxon>
        <taxon>Agaricales</taxon>
        <taxon>Marasmiineae</taxon>
        <taxon>Omphalotaceae</taxon>
        <taxon>Lentinula</taxon>
    </lineage>
</organism>
<dbReference type="Proteomes" id="UP001142393">
    <property type="component" value="Unassembled WGS sequence"/>
</dbReference>
<feature type="chain" id="PRO_5040881668" evidence="1">
    <location>
        <begin position="22"/>
        <end position="191"/>
    </location>
</feature>